<feature type="domain" description="Carrier" evidence="6">
    <location>
        <begin position="1"/>
        <end position="38"/>
    </location>
</feature>
<comment type="caution">
    <text evidence="7">The sequence shown here is derived from an EMBL/GenBank/DDBJ whole genome shotgun (WGS) entry which is preliminary data.</text>
</comment>
<dbReference type="InterPro" id="IPR020845">
    <property type="entry name" value="AMP-binding_CS"/>
</dbReference>
<dbReference type="NCBIfam" id="NF003417">
    <property type="entry name" value="PRK04813.1"/>
    <property type="match status" value="2"/>
</dbReference>
<dbReference type="SUPFAM" id="SSF47336">
    <property type="entry name" value="ACP-like"/>
    <property type="match status" value="3"/>
</dbReference>
<dbReference type="GO" id="GO:0044550">
    <property type="term" value="P:secondary metabolite biosynthetic process"/>
    <property type="evidence" value="ECO:0007669"/>
    <property type="project" value="UniProtKB-ARBA"/>
</dbReference>
<organism evidence="7 8">
    <name type="scientific">Lolliginicoccus lacisalsi</name>
    <dbReference type="NCBI Taxonomy" id="2742202"/>
    <lineage>
        <taxon>Bacteria</taxon>
        <taxon>Bacillati</taxon>
        <taxon>Actinomycetota</taxon>
        <taxon>Actinomycetes</taxon>
        <taxon>Mycobacteriales</taxon>
        <taxon>Hoyosellaceae</taxon>
        <taxon>Lolliginicoccus</taxon>
    </lineage>
</organism>
<dbReference type="SUPFAM" id="SSF52777">
    <property type="entry name" value="CoA-dependent acyltransferases"/>
    <property type="match status" value="7"/>
</dbReference>
<accession>A0A927JEK6</accession>
<dbReference type="Proteomes" id="UP000642993">
    <property type="component" value="Unassembled WGS sequence"/>
</dbReference>
<dbReference type="GO" id="GO:0043041">
    <property type="term" value="P:amino acid activation for nonribosomal peptide biosynthetic process"/>
    <property type="evidence" value="ECO:0007669"/>
    <property type="project" value="TreeGrafter"/>
</dbReference>
<protein>
    <submittedName>
        <fullName evidence="7">Amino acid adenylation domain-containing protein</fullName>
    </submittedName>
</protein>
<dbReference type="InterPro" id="IPR025110">
    <property type="entry name" value="AMP-bd_C"/>
</dbReference>
<dbReference type="EMBL" id="JACYWE010000017">
    <property type="protein sequence ID" value="MBD8507923.1"/>
    <property type="molecule type" value="Genomic_DNA"/>
</dbReference>
<dbReference type="FunFam" id="3.40.50.980:FF:000001">
    <property type="entry name" value="Non-ribosomal peptide synthetase"/>
    <property type="match status" value="2"/>
</dbReference>
<gene>
    <name evidence="7" type="ORF">HT102_15650</name>
</gene>
<dbReference type="InterPro" id="IPR000873">
    <property type="entry name" value="AMP-dep_synth/lig_dom"/>
</dbReference>
<dbReference type="InterPro" id="IPR045851">
    <property type="entry name" value="AMP-bd_C_sf"/>
</dbReference>
<dbReference type="PROSITE" id="PS00455">
    <property type="entry name" value="AMP_BINDING"/>
    <property type="match status" value="2"/>
</dbReference>
<evidence type="ECO:0000313" key="7">
    <source>
        <dbReference type="EMBL" id="MBD8507923.1"/>
    </source>
</evidence>
<dbReference type="Gene3D" id="1.10.1200.10">
    <property type="entry name" value="ACP-like"/>
    <property type="match status" value="3"/>
</dbReference>
<dbReference type="GO" id="GO:0008610">
    <property type="term" value="P:lipid biosynthetic process"/>
    <property type="evidence" value="ECO:0007669"/>
    <property type="project" value="UniProtKB-ARBA"/>
</dbReference>
<dbReference type="GO" id="GO:0003824">
    <property type="term" value="F:catalytic activity"/>
    <property type="evidence" value="ECO:0007669"/>
    <property type="project" value="InterPro"/>
</dbReference>
<feature type="non-terminal residue" evidence="7">
    <location>
        <position position="1"/>
    </location>
</feature>
<dbReference type="FunFam" id="3.30.300.30:FF:000010">
    <property type="entry name" value="Enterobactin synthetase component F"/>
    <property type="match status" value="2"/>
</dbReference>
<dbReference type="InterPro" id="IPR010071">
    <property type="entry name" value="AA_adenyl_dom"/>
</dbReference>
<evidence type="ECO:0000256" key="1">
    <source>
        <dbReference type="ARBA" id="ARBA00001957"/>
    </source>
</evidence>
<dbReference type="InterPro" id="IPR020806">
    <property type="entry name" value="PKS_PP-bd"/>
</dbReference>
<dbReference type="SUPFAM" id="SSF56801">
    <property type="entry name" value="Acetyl-CoA synthetase-like"/>
    <property type="match status" value="2"/>
</dbReference>
<dbReference type="InterPro" id="IPR006162">
    <property type="entry name" value="Ppantetheine_attach_site"/>
</dbReference>
<dbReference type="Gene3D" id="2.30.38.10">
    <property type="entry name" value="Luciferase, Domain 3"/>
    <property type="match status" value="2"/>
</dbReference>
<dbReference type="FunFam" id="3.40.50.12780:FF:000012">
    <property type="entry name" value="Non-ribosomal peptide synthetase"/>
    <property type="match status" value="1"/>
</dbReference>
<dbReference type="InterPro" id="IPR036736">
    <property type="entry name" value="ACP-like_sf"/>
</dbReference>
<evidence type="ECO:0000256" key="4">
    <source>
        <dbReference type="ARBA" id="ARBA00022737"/>
    </source>
</evidence>
<evidence type="ECO:0000256" key="5">
    <source>
        <dbReference type="ARBA" id="ARBA00023194"/>
    </source>
</evidence>
<dbReference type="PROSITE" id="PS50075">
    <property type="entry name" value="CARRIER"/>
    <property type="match status" value="3"/>
</dbReference>
<dbReference type="FunFam" id="2.30.38.10:FF:000001">
    <property type="entry name" value="Non-ribosomal peptide synthetase PvdI"/>
    <property type="match status" value="1"/>
</dbReference>
<dbReference type="NCBIfam" id="TIGR01720">
    <property type="entry name" value="NRPS-para261"/>
    <property type="match status" value="1"/>
</dbReference>
<feature type="domain" description="Carrier" evidence="6">
    <location>
        <begin position="2086"/>
        <end position="2160"/>
    </location>
</feature>
<dbReference type="Pfam" id="PF00550">
    <property type="entry name" value="PP-binding"/>
    <property type="match status" value="2"/>
</dbReference>
<dbReference type="Gene3D" id="3.40.50.980">
    <property type="match status" value="4"/>
</dbReference>
<dbReference type="InterPro" id="IPR001242">
    <property type="entry name" value="Condensation_dom"/>
</dbReference>
<dbReference type="Gene3D" id="3.30.559.10">
    <property type="entry name" value="Chloramphenicol acetyltransferase-like domain"/>
    <property type="match status" value="4"/>
</dbReference>
<comment type="cofactor">
    <cofactor evidence="1">
        <name>pantetheine 4'-phosphate</name>
        <dbReference type="ChEBI" id="CHEBI:47942"/>
    </cofactor>
</comment>
<dbReference type="Gene3D" id="3.30.559.30">
    <property type="entry name" value="Nonribosomal peptide synthetase, condensation domain"/>
    <property type="match status" value="3"/>
</dbReference>
<dbReference type="GO" id="GO:0005737">
    <property type="term" value="C:cytoplasm"/>
    <property type="evidence" value="ECO:0007669"/>
    <property type="project" value="TreeGrafter"/>
</dbReference>
<feature type="non-terminal residue" evidence="7">
    <location>
        <position position="2907"/>
    </location>
</feature>
<dbReference type="FunFam" id="1.10.1200.10:FF:000016">
    <property type="entry name" value="Non-ribosomal peptide synthase"/>
    <property type="match status" value="1"/>
</dbReference>
<dbReference type="PANTHER" id="PTHR45527:SF1">
    <property type="entry name" value="FATTY ACID SYNTHASE"/>
    <property type="match status" value="1"/>
</dbReference>
<dbReference type="Pfam" id="PF00668">
    <property type="entry name" value="Condensation"/>
    <property type="match status" value="4"/>
</dbReference>
<dbReference type="InterPro" id="IPR023213">
    <property type="entry name" value="CAT-like_dom_sf"/>
</dbReference>
<dbReference type="InterPro" id="IPR009081">
    <property type="entry name" value="PP-bd_ACP"/>
</dbReference>
<dbReference type="PROSITE" id="PS00012">
    <property type="entry name" value="PHOSPHOPANTETHEINE"/>
    <property type="match status" value="2"/>
</dbReference>
<dbReference type="Pfam" id="PF13193">
    <property type="entry name" value="AMP-binding_C"/>
    <property type="match status" value="2"/>
</dbReference>
<dbReference type="Gene3D" id="3.30.300.30">
    <property type="match status" value="2"/>
</dbReference>
<keyword evidence="5" id="KW-0045">Antibiotic biosynthesis</keyword>
<dbReference type="CDD" id="cd05930">
    <property type="entry name" value="A_NRPS"/>
    <property type="match status" value="1"/>
</dbReference>
<dbReference type="SMART" id="SM00823">
    <property type="entry name" value="PKS_PP"/>
    <property type="match status" value="2"/>
</dbReference>
<proteinExistence type="predicted"/>
<evidence type="ECO:0000256" key="2">
    <source>
        <dbReference type="ARBA" id="ARBA00022450"/>
    </source>
</evidence>
<reference evidence="7" key="1">
    <citation type="submission" date="2020-09" db="EMBL/GenBank/DDBJ databases">
        <title>Hoyosella lacisalsi sp. nov., a halotolerant actinobacterium isolated from soil of Lake Gudzhirganskoe.</title>
        <authorList>
            <person name="Yang Q."/>
            <person name="Guo P.Y."/>
            <person name="Liu S.W."/>
            <person name="Li F.N."/>
            <person name="Sun C.H."/>
        </authorList>
    </citation>
    <scope>NUCLEOTIDE SEQUENCE</scope>
    <source>
        <strain evidence="7">G463</strain>
    </source>
</reference>
<dbReference type="Pfam" id="PF00501">
    <property type="entry name" value="AMP-binding"/>
    <property type="match status" value="2"/>
</dbReference>
<dbReference type="GO" id="GO:0031177">
    <property type="term" value="F:phosphopantetheine binding"/>
    <property type="evidence" value="ECO:0007669"/>
    <property type="project" value="InterPro"/>
</dbReference>
<dbReference type="CDD" id="cd19540">
    <property type="entry name" value="LCL_NRPS-like"/>
    <property type="match status" value="2"/>
</dbReference>
<dbReference type="NCBIfam" id="TIGR01733">
    <property type="entry name" value="AA-adenyl-dom"/>
    <property type="match status" value="2"/>
</dbReference>
<keyword evidence="3" id="KW-0597">Phosphoprotein</keyword>
<name>A0A927JEK6_9ACTN</name>
<dbReference type="InterPro" id="IPR010060">
    <property type="entry name" value="NRPS_synth"/>
</dbReference>
<evidence type="ECO:0000259" key="6">
    <source>
        <dbReference type="PROSITE" id="PS50075"/>
    </source>
</evidence>
<evidence type="ECO:0000313" key="8">
    <source>
        <dbReference type="Proteomes" id="UP000642993"/>
    </source>
</evidence>
<dbReference type="PANTHER" id="PTHR45527">
    <property type="entry name" value="NONRIBOSOMAL PEPTIDE SYNTHETASE"/>
    <property type="match status" value="1"/>
</dbReference>
<sequence>ATRAISRINEQFGCELVVRELFEHPTVAAIAEAASARARASDDRPPLTGVKRPAVLPLSLGQQRMWFINQYDSASAAYNIPLAITLTGRLDIDALRAAFSDLVARHEVLRTYYPATPDGPIQVVQQPDQAAIALPLHQAEAAGGVREAAFRFAAQGFDVTASPPIRAALWRAGPQEHLLVVVMHHISGDGSSLAPLINDLMTAFIARREGNAPQWEPLEVQYADFAIWQREVLGDEADPGSIAARQIAFWREALSGLPDLIELPLDHPRPPVQDMTGGNVRFTIPAALHARIATLAQQHSATPFMLVHAAFAVLLARISATTDITVATPMAGRAERALDQVVGMFVNTLVLRTPVDPASPFSQLVDAARAADITAFGNADVPFERLVEVLDPVRSQAHAPLAQVGYSYQNLERPELRLPGLVVEPIAVDTGVAQYDLHLHVQEELSDEGKPLGLHAAFTYATILFDESTIQRLASQFVRLLDEATADPSAPVGDIDILEPGDRALVLESWGRGDDKDLAAEPSNLAERFDAQAARSPGAIALVFRDDTMTYAALDARSNQLARYLIEQGVGPEVPVGLSIRRSFELLIAMYAIVKAGGAYVPIDPDHPRERNDYVLEASEPACVLTTTHDAVPMPGGTRVVQVDQTDVSAYSDRPVTDADRHGVLRPGNTAYIMFTSGSTGRPKGVMVSHAAIVNQIAWKQAEYQLDPDDVVLQKIATTFDVSVWEFWWALSVGARLVISEPDMHQDPAYVASMIEKHSVTATTFVPSPLSVFVTVADRKHIATLRDIFVIGEAFPMDVVARWNAISGARAHNLYGPTEAAVSVTKQIAVLDENATVVPIGVPQWNTGALVLDARLHPVPPGVPGELYLTGAQLARGYLKRPAITCDRFVASPIGAPGERMYRTGDLVRWRNDGVLEYLGRTDFQIKLRGQRIELGEIEAALLAHPVVSQAVVLLATDDSTGDYLVAYAVPDEGADVSGDELIVHLQQRLPRYMVPAHITVLAAFPLNPSGKLDRKALPKPDFSPIHREIVAPRTPVEETIAAVFADVLGMDEVSAHDEFFEIGGNSLSATRVIARINEALGSALAVRDIFDAPSVAALADRAEHTSTEQRQRPLVARPRPERVPLSLAQYRMWVLNQLEPGSGGYNLPLALRLAGRLDRDALRGAIRDVIARHETLRTVFPAVDGTPAQVVLPMSEIPLEVPIHTASQQGAEESVHEIAARGFDVSREIPVRGAIFEIAPDHHVVVLVLHHIAADGFSMAPLARDIMLAYHARLHEIEPGWNSLRVHYADFALWQREVLGDESDPGSLASQQIAYWRSELEGLPEVLELPTDHPRPAVQSMRGAVHEFTIPSQLYQRLGALARSNNATTFMVLQTALAVLLARSSSTSDIAIGTPIAGRGDKALDDLVGMFVNTLVLRTRIDDGMSFEALLGRNRETVLGAFGHADVPFERLVEALAPERSAAHSPLFQVILGFENLEQPEFTLDGLTITGVAPGHAIAKYDLHVAIADGMPDGHDVRANITYATDLFRESTIAAMAERFVRLLEGIVSDPGRDVHDFPLLGADQLAELHPVAGSPAEEPVHLSGLMAEAVARGQDGPALAQDGRTLTYRQLDEQSNQLARLLIQHGAGAEQPVAVSIPRSIPSMVAQWAVAKTGATYVPVDPSYPRERIDYMLADSGTRLIVTTVPEQYPDHDVVDLSSASLADHLAALPAEPLSAAELPAPLRIDHPAYMIYTSGSTGNPKGVLVTHRGLASYAREQHDRFGITTSSRVLRFSSPSFDASMLELLMAIPGGACLCIAPQGIYGGEELTAFLRDQAVSHAFVATAALASAPPTSLPELATVVVGGEAVPAELVQRWAPGRSFHIAYGPTETTIVASLSARTQPGDPVLIGGPVRGSVALVLDHHLRPVPEGVPGELYVGGASIARGYHQRAGLTASRFVASPVGAPGSLMYRTGDIAKWARDRDGQLSLAYLGRSDFQVKVRGFRIELGESDAALAQHERVDAAVTVAVRGAANQLQLVAYVTPSGPAPDVDELREHVGGVLPDYMVPAAIMLIEQIPLTPNGKIDRKALPDPQFRTASTRHRAPTTPMEEAIVALIEQLLGSTGVGVDDSFFALGGDSIMSIQLVARAKSAGVILTARDVFEHKTPAALARVATWASESGASLLEELPGGGVGDVPLLPVMQWMTELGGAFAKFSQGMLLTLPPGAGGEQLERTVATVLARHDALRARFARDGAGAWKLTVPPATYTTPAIRHVVFEEITDSAAFASRVRAEHDAAARRLDPARGEMIQFVWFEPAAGAATTGRLLVLAHHLVVDGVSWRILLPDLATAWARSAGSDDIELDPVGTSLRRWAHALVGLATEERTIAELDWWLGRIPSDDAPLGSAAFDPAIHTMGDLEWHDIAVPSEIAEPIINDLPELFRTGVNDALLAGLAVAIARYRAARGHDAAPLLLNLEGHGREEGLVPGADLSRTVGWFTNVFPARIDVPADVTSPLGTAAAAGLIKSVKEQLAGIPRKGMGYGLLRYANPGTAAAFDGMPVPQLSFNYLGRVGSSSAVVATEEYGWLPDGSIAGASGTANDSMGAPGALNINVTAVQDESGLVLRGSLSRIAALFTGDEAQEIVAHWRQALAELATLARHPEAATLTPSDVPLVAVDQATLDAITRRYRDAGLDVRDVWPLTPLQGGLLFHAMLAGQGRDAYIAQTVLHLGGTVDADRWQRAGQAFLDRNANLRAVFVHDHTGSPLQVIVDGAAITWQHSDLTSLGQDVARRRASELREADQLTPFRMDSAPLIRMHLISVAPDEHILLITNHHVLLDGWSMPVVIKELLALYATRGDAQHLPAPRSYRDFLAWLGQQDAEQALSAWADALAGLDEPTLVAPVDASHALAAEPSEVLVPLGDQVPA</sequence>
<evidence type="ECO:0000256" key="3">
    <source>
        <dbReference type="ARBA" id="ARBA00022553"/>
    </source>
</evidence>
<keyword evidence="4" id="KW-0677">Repeat</keyword>
<keyword evidence="8" id="KW-1185">Reference proteome</keyword>
<dbReference type="RefSeq" id="WP_192040389.1">
    <property type="nucleotide sequence ID" value="NZ_JACYWE010000017.1"/>
</dbReference>
<keyword evidence="2" id="KW-0596">Phosphopantetheine</keyword>
<dbReference type="GO" id="GO:0072330">
    <property type="term" value="P:monocarboxylic acid biosynthetic process"/>
    <property type="evidence" value="ECO:0007669"/>
    <property type="project" value="UniProtKB-ARBA"/>
</dbReference>
<dbReference type="GO" id="GO:0017000">
    <property type="term" value="P:antibiotic biosynthetic process"/>
    <property type="evidence" value="ECO:0007669"/>
    <property type="project" value="UniProtKB-KW"/>
</dbReference>
<feature type="domain" description="Carrier" evidence="6">
    <location>
        <begin position="1032"/>
        <end position="1107"/>
    </location>
</feature>